<comment type="caution">
    <text evidence="1">The sequence shown here is derived from an EMBL/GenBank/DDBJ whole genome shotgun (WGS) entry which is preliminary data.</text>
</comment>
<evidence type="ECO:0000313" key="2">
    <source>
        <dbReference type="Proteomes" id="UP000790709"/>
    </source>
</evidence>
<gene>
    <name evidence="1" type="ORF">BV22DRAFT_395683</name>
</gene>
<dbReference type="EMBL" id="MU266392">
    <property type="protein sequence ID" value="KAH7925916.1"/>
    <property type="molecule type" value="Genomic_DNA"/>
</dbReference>
<accession>A0ACB8BKA0</accession>
<keyword evidence="2" id="KW-1185">Reference proteome</keyword>
<sequence>MLPSAGISTISGLTPSKHRLSRPPLSTRSSERDILPRMPAPRYRHATPSGPWPWMDLNSDLPPADPPSADLINSSWRGYPQSLFGNWTPDQVMRSKMLTSCSGAETCTIYKLDVMEGGSFEVRPATMVSKHNEDEFWSVTQKEKRPRDVCVRALFVDNLTLPVLRMLGTKYNIEPFFFSSSVNWIPSRYQEDVRPGQGDHVTITIPFIRTVLDGIASRPSLSSETARESSGSPFPSAEIAPELPEEEDIIDTQAPLLLRPSGHILLLDLLSLHMVRTADSSTMISYHPSANWGWTSAKRLHALVFTAGQSVYWQKLYEQSNDPTFVLLATLWYALYAWDEALEVLYTHINGLESRVISTSDMHLTSELHIIQAHLLHYQTLLQDFQKSVSFVSATPNPAMASPSYDILYQENSKKLLRNECDNLLSEIDRLEGRRDMQASRMKNVMDLAFATIKIDDSRSMRDLTEAAVRDSATTKRISYLAMIFLPAGLIAGVFGMNVKEINSNSYGTLGHYAETTLGLTILTAWIVVAIQSNSPLHAANSGFWKRLAWPALYARRRLRERVFGEKEPAIDEDGSQ</sequence>
<reference evidence="1" key="1">
    <citation type="journal article" date="2021" name="New Phytol.">
        <title>Evolutionary innovations through gain and loss of genes in the ectomycorrhizal Boletales.</title>
        <authorList>
            <person name="Wu G."/>
            <person name="Miyauchi S."/>
            <person name="Morin E."/>
            <person name="Kuo A."/>
            <person name="Drula E."/>
            <person name="Varga T."/>
            <person name="Kohler A."/>
            <person name="Feng B."/>
            <person name="Cao Y."/>
            <person name="Lipzen A."/>
            <person name="Daum C."/>
            <person name="Hundley H."/>
            <person name="Pangilinan J."/>
            <person name="Johnson J."/>
            <person name="Barry K."/>
            <person name="LaButti K."/>
            <person name="Ng V."/>
            <person name="Ahrendt S."/>
            <person name="Min B."/>
            <person name="Choi I.G."/>
            <person name="Park H."/>
            <person name="Plett J.M."/>
            <person name="Magnuson J."/>
            <person name="Spatafora J.W."/>
            <person name="Nagy L.G."/>
            <person name="Henrissat B."/>
            <person name="Grigoriev I.V."/>
            <person name="Yang Z.L."/>
            <person name="Xu J."/>
            <person name="Martin F.M."/>
        </authorList>
    </citation>
    <scope>NUCLEOTIDE SEQUENCE</scope>
    <source>
        <strain evidence="1">KUC20120723A-06</strain>
    </source>
</reference>
<evidence type="ECO:0000313" key="1">
    <source>
        <dbReference type="EMBL" id="KAH7925916.1"/>
    </source>
</evidence>
<dbReference type="Proteomes" id="UP000790709">
    <property type="component" value="Unassembled WGS sequence"/>
</dbReference>
<protein>
    <submittedName>
        <fullName evidence="1">Uncharacterized protein</fullName>
    </submittedName>
</protein>
<organism evidence="1 2">
    <name type="scientific">Leucogyrophana mollusca</name>
    <dbReference type="NCBI Taxonomy" id="85980"/>
    <lineage>
        <taxon>Eukaryota</taxon>
        <taxon>Fungi</taxon>
        <taxon>Dikarya</taxon>
        <taxon>Basidiomycota</taxon>
        <taxon>Agaricomycotina</taxon>
        <taxon>Agaricomycetes</taxon>
        <taxon>Agaricomycetidae</taxon>
        <taxon>Boletales</taxon>
        <taxon>Boletales incertae sedis</taxon>
        <taxon>Leucogyrophana</taxon>
    </lineage>
</organism>
<name>A0ACB8BKA0_9AGAM</name>
<proteinExistence type="predicted"/>